<dbReference type="FunFam" id="3.40.50.1700:FF:000002">
    <property type="entry name" value="Glycosyl hydrolase family protein"/>
    <property type="match status" value="1"/>
</dbReference>
<dbReference type="SUPFAM" id="SSF51445">
    <property type="entry name" value="(Trans)glycosidases"/>
    <property type="match status" value="2"/>
</dbReference>
<accession>A0A3L6SK24</accession>
<gene>
    <name evidence="10" type="ORF">C2845_PM07G24500</name>
</gene>
<feature type="transmembrane region" description="Helical" evidence="8">
    <location>
        <begin position="385"/>
        <end position="407"/>
    </location>
</feature>
<evidence type="ECO:0000256" key="3">
    <source>
        <dbReference type="ARBA" id="ARBA00012744"/>
    </source>
</evidence>
<comment type="similarity">
    <text evidence="2">Belongs to the glycosyl hydrolase 3 family.</text>
</comment>
<protein>
    <recommendedName>
        <fullName evidence="3">beta-glucosidase</fullName>
        <ecNumber evidence="3">3.2.1.21</ecNumber>
    </recommendedName>
</protein>
<dbReference type="EC" id="3.2.1.21" evidence="3"/>
<evidence type="ECO:0000259" key="9">
    <source>
        <dbReference type="Pfam" id="PF01915"/>
    </source>
</evidence>
<dbReference type="InterPro" id="IPR002772">
    <property type="entry name" value="Glyco_hydro_3_C"/>
</dbReference>
<dbReference type="GO" id="GO:0008422">
    <property type="term" value="F:beta-glucosidase activity"/>
    <property type="evidence" value="ECO:0007669"/>
    <property type="project" value="UniProtKB-EC"/>
</dbReference>
<dbReference type="OrthoDB" id="669976at2759"/>
<dbReference type="GO" id="GO:0009251">
    <property type="term" value="P:glucan catabolic process"/>
    <property type="evidence" value="ECO:0007669"/>
    <property type="project" value="TreeGrafter"/>
</dbReference>
<keyword evidence="8" id="KW-1133">Transmembrane helix</keyword>
<dbReference type="InterPro" id="IPR051915">
    <property type="entry name" value="Cellulose_Degrad_GH3"/>
</dbReference>
<dbReference type="InterPro" id="IPR036962">
    <property type="entry name" value="Glyco_hydro_3_N_sf"/>
</dbReference>
<dbReference type="AlphaFoldDB" id="A0A3L6SK24"/>
<comment type="caution">
    <text evidence="10">The sequence shown here is derived from an EMBL/GenBank/DDBJ whole genome shotgun (WGS) entry which is preliminary data.</text>
</comment>
<feature type="region of interest" description="Disordered" evidence="7">
    <location>
        <begin position="35"/>
        <end position="75"/>
    </location>
</feature>
<dbReference type="Gene3D" id="3.40.50.1700">
    <property type="entry name" value="Glycoside hydrolase family 3 C-terminal domain"/>
    <property type="match status" value="1"/>
</dbReference>
<dbReference type="STRING" id="4540.A0A3L6SK24"/>
<keyword evidence="8" id="KW-0812">Transmembrane</keyword>
<evidence type="ECO:0000256" key="6">
    <source>
        <dbReference type="ARBA" id="ARBA00023295"/>
    </source>
</evidence>
<dbReference type="Proteomes" id="UP000275267">
    <property type="component" value="Unassembled WGS sequence"/>
</dbReference>
<reference evidence="11" key="1">
    <citation type="journal article" date="2019" name="Nat. Commun.">
        <title>The genome of broomcorn millet.</title>
        <authorList>
            <person name="Zou C."/>
            <person name="Miki D."/>
            <person name="Li D."/>
            <person name="Tang Q."/>
            <person name="Xiao L."/>
            <person name="Rajput S."/>
            <person name="Deng P."/>
            <person name="Jia W."/>
            <person name="Huang R."/>
            <person name="Zhang M."/>
            <person name="Sun Y."/>
            <person name="Hu J."/>
            <person name="Fu X."/>
            <person name="Schnable P.S."/>
            <person name="Li F."/>
            <person name="Zhang H."/>
            <person name="Feng B."/>
            <person name="Zhu X."/>
            <person name="Liu R."/>
            <person name="Schnable J.C."/>
            <person name="Zhu J.-K."/>
            <person name="Zhang H."/>
        </authorList>
    </citation>
    <scope>NUCLEOTIDE SEQUENCE [LARGE SCALE GENOMIC DNA]</scope>
</reference>
<proteinExistence type="inferred from homology"/>
<dbReference type="PANTHER" id="PTHR30620:SF16">
    <property type="entry name" value="LYSOSOMAL BETA GLUCOSIDASE"/>
    <property type="match status" value="1"/>
</dbReference>
<name>A0A3L6SK24_PANMI</name>
<keyword evidence="8" id="KW-0472">Membrane</keyword>
<organism evidence="10 11">
    <name type="scientific">Panicum miliaceum</name>
    <name type="common">Proso millet</name>
    <name type="synonym">Broomcorn millet</name>
    <dbReference type="NCBI Taxonomy" id="4540"/>
    <lineage>
        <taxon>Eukaryota</taxon>
        <taxon>Viridiplantae</taxon>
        <taxon>Streptophyta</taxon>
        <taxon>Embryophyta</taxon>
        <taxon>Tracheophyta</taxon>
        <taxon>Spermatophyta</taxon>
        <taxon>Magnoliopsida</taxon>
        <taxon>Liliopsida</taxon>
        <taxon>Poales</taxon>
        <taxon>Poaceae</taxon>
        <taxon>PACMAD clade</taxon>
        <taxon>Panicoideae</taxon>
        <taxon>Panicodae</taxon>
        <taxon>Paniceae</taxon>
        <taxon>Panicinae</taxon>
        <taxon>Panicum</taxon>
        <taxon>Panicum sect. Panicum</taxon>
    </lineage>
</organism>
<evidence type="ECO:0000256" key="8">
    <source>
        <dbReference type="SAM" id="Phobius"/>
    </source>
</evidence>
<dbReference type="EMBL" id="PQIB02000004">
    <property type="protein sequence ID" value="RLN22946.1"/>
    <property type="molecule type" value="Genomic_DNA"/>
</dbReference>
<keyword evidence="5" id="KW-0378">Hydrolase</keyword>
<dbReference type="SUPFAM" id="SSF52279">
    <property type="entry name" value="Beta-D-glucan exohydrolase, C-terminal domain"/>
    <property type="match status" value="1"/>
</dbReference>
<dbReference type="InterPro" id="IPR017853">
    <property type="entry name" value="GH"/>
</dbReference>
<evidence type="ECO:0000256" key="5">
    <source>
        <dbReference type="ARBA" id="ARBA00022801"/>
    </source>
</evidence>
<sequence length="414" mass="44781">MTWMTCVPGGEVSPRTSFVAVCVCLLAADTGWPTGHSKTTPHLQSAARRGAVSNPSAGALPNASHRRPSSSGLGASPVRECVCEGRRLSSAPVRYPERTLTAPPSVHRCSAVCRDPRWGRCYESYSEDHTIVQQMTDIIPGLQGEIPVMVPYNYTKYIDDLTSLVHKGIVDMSRIDDAVRRILRVKFMMGLFENPLSDLSFADQLGKKVGTTILDAIKSTVADSTPVVYSENPDGSFMKHNDFSFAIVVVGELPYSETVGDSTDLTIIDPGPDTIRTVCSAVKCVVVIISGRPVVIEPYVPLMEALVAAWLPGTEGQGVADVLFGDYGFTGKLPRTWFKSVDQLPMNVGDPHYDPLYPFGFGLTINSSLPGFSGVDNLGDTKQRVIYAVLCSLLALILIDDLGIGVFQHPAARM</sequence>
<evidence type="ECO:0000313" key="10">
    <source>
        <dbReference type="EMBL" id="RLN22946.1"/>
    </source>
</evidence>
<comment type="catalytic activity">
    <reaction evidence="1">
        <text>Hydrolysis of terminal, non-reducing beta-D-glucosyl residues with release of beta-D-glucose.</text>
        <dbReference type="EC" id="3.2.1.21"/>
    </reaction>
</comment>
<evidence type="ECO:0000256" key="7">
    <source>
        <dbReference type="SAM" id="MobiDB-lite"/>
    </source>
</evidence>
<keyword evidence="11" id="KW-1185">Reference proteome</keyword>
<dbReference type="Pfam" id="PF01915">
    <property type="entry name" value="Glyco_hydro_3_C"/>
    <property type="match status" value="1"/>
</dbReference>
<keyword evidence="4" id="KW-0732">Signal</keyword>
<evidence type="ECO:0000256" key="1">
    <source>
        <dbReference type="ARBA" id="ARBA00000448"/>
    </source>
</evidence>
<dbReference type="Gene3D" id="3.20.20.300">
    <property type="entry name" value="Glycoside hydrolase, family 3, N-terminal domain"/>
    <property type="match status" value="2"/>
</dbReference>
<feature type="domain" description="Glycoside hydrolase family 3 C-terminal" evidence="9">
    <location>
        <begin position="210"/>
        <end position="364"/>
    </location>
</feature>
<dbReference type="InterPro" id="IPR036881">
    <property type="entry name" value="Glyco_hydro_3_C_sf"/>
</dbReference>
<dbReference type="PANTHER" id="PTHR30620">
    <property type="entry name" value="PERIPLASMIC BETA-GLUCOSIDASE-RELATED"/>
    <property type="match status" value="1"/>
</dbReference>
<keyword evidence="6" id="KW-0326">Glycosidase</keyword>
<evidence type="ECO:0000313" key="11">
    <source>
        <dbReference type="Proteomes" id="UP000275267"/>
    </source>
</evidence>
<evidence type="ECO:0000256" key="4">
    <source>
        <dbReference type="ARBA" id="ARBA00022729"/>
    </source>
</evidence>
<evidence type="ECO:0000256" key="2">
    <source>
        <dbReference type="ARBA" id="ARBA00005336"/>
    </source>
</evidence>